<comment type="subcellular location">
    <subcellularLocation>
        <location evidence="1">Cytoplasm</location>
    </subcellularLocation>
</comment>
<sequence length="532" mass="57319">MTRRLSTMRRWCWNALPPPACAVKERTMNQTELLHVQFPHLRDLAPFDTAHTATPWLADDECKHTRKLCASLEEAVRKSGLRDGMTISFHHAFREGDRVINQVVATLAQMGFKDLTLASSSLMTCNEPLIEHIQSGVITRIYTSGMRGKLAEAVSHGLMAEPVQIHSHGGRVKLLQDGELKIDVAFLGVPCSDEFGNANGSHGKSCCGSLGYAMVDAQFARKVVLLTETLVPYPNMPASLSQDRVDFVVPVESVGDPAKISVGAARVTSNPRELMIARYAADVIEHSGYFKDGFSMQTGSGAASTACTRFLGEKMARRGVKARFALGGITGSLVDLHEKGLIDVLLDTQCFDSQAVASLARNPKHIEISTNVYASPASKAACCDKLDVVILSALEIDVGFNVNVITGSDGVMRGASGGHCDVAAAANLTIVVAPLLRSRIPTVVKRVTTRLTPGESIDVLVTDHGIAVNPARPEVRERLVAAGLNVVDIHALCERAVAIAGEPKPIEFTDRIVGVVRYRDGSVIDVVRQVKE</sequence>
<dbReference type="GO" id="GO:0008815">
    <property type="term" value="F:citrate (pro-3S)-lyase activity"/>
    <property type="evidence" value="ECO:0007669"/>
    <property type="project" value="UniProtKB-UniRule"/>
</dbReference>
<dbReference type="EC" id="2.8.3.10" evidence="1"/>
<dbReference type="EMBL" id="AM384990">
    <property type="protein sequence ID" value="CAL34136.1"/>
    <property type="molecule type" value="Genomic_DNA"/>
</dbReference>
<dbReference type="AlphaFoldDB" id="Q0P6P7"/>
<dbReference type="Gene3D" id="3.40.1080.10">
    <property type="entry name" value="Glutaconate Coenzyme A-transferase"/>
    <property type="match status" value="2"/>
</dbReference>
<keyword evidence="1" id="KW-0963">Cytoplasm</keyword>
<dbReference type="GO" id="GO:0005737">
    <property type="term" value="C:cytoplasm"/>
    <property type="evidence" value="ECO:0007669"/>
    <property type="project" value="UniProtKB-SubCell"/>
</dbReference>
<name>Q0P6P7_CROSK</name>
<keyword evidence="1 2" id="KW-0456">Lyase</keyword>
<proteinExistence type="predicted"/>
<dbReference type="PANTHER" id="PTHR40596:SF1">
    <property type="entry name" value="CITRATE LYASE ALPHA CHAIN"/>
    <property type="match status" value="1"/>
</dbReference>
<reference evidence="2" key="1">
    <citation type="submission" date="2006-08" db="EMBL/GenBank/DDBJ databases">
        <title>Cloning and characterization of Enterobacter sakazakii pigment genes and in situ spectroscopic analysis of the pigment.</title>
        <authorList>
            <person name="Lehner A."/>
            <person name="Grimm M."/>
            <person name="Rattei T."/>
            <person name="Ruepp A."/>
            <person name="Frishman D."/>
            <person name="Manzardo G.G.G."/>
            <person name="Stephan R."/>
        </authorList>
    </citation>
    <scope>NUCLEOTIDE SEQUENCE</scope>
</reference>
<dbReference type="NCBIfam" id="TIGR01584">
    <property type="entry name" value="citF"/>
    <property type="match status" value="1"/>
</dbReference>
<comment type="catalytic activity">
    <reaction evidence="1">
        <text>citrate + acetyl-CoA = (3S)-citryl-CoA + acetate</text>
        <dbReference type="Rhea" id="RHEA:19405"/>
        <dbReference type="ChEBI" id="CHEBI:16947"/>
        <dbReference type="ChEBI" id="CHEBI:30089"/>
        <dbReference type="ChEBI" id="CHEBI:57288"/>
        <dbReference type="ChEBI" id="CHEBI:57321"/>
        <dbReference type="EC" id="2.8.3.10"/>
    </reaction>
</comment>
<comment type="catalytic activity">
    <reaction evidence="1">
        <text>citrate = oxaloacetate + acetate</text>
        <dbReference type="Rhea" id="RHEA:10760"/>
        <dbReference type="ChEBI" id="CHEBI:16452"/>
        <dbReference type="ChEBI" id="CHEBI:16947"/>
        <dbReference type="ChEBI" id="CHEBI:30089"/>
        <dbReference type="EC" id="4.1.3.6"/>
    </reaction>
</comment>
<dbReference type="SUPFAM" id="SSF100950">
    <property type="entry name" value="NagB/RpiA/CoA transferase-like"/>
    <property type="match status" value="2"/>
</dbReference>
<evidence type="ECO:0000313" key="2">
    <source>
        <dbReference type="EMBL" id="CAL34136.1"/>
    </source>
</evidence>
<dbReference type="PIRSF" id="PIRSF009451">
    <property type="entry name" value="Citrt_lyas_alpha"/>
    <property type="match status" value="1"/>
</dbReference>
<dbReference type="Pfam" id="PF04223">
    <property type="entry name" value="CitF"/>
    <property type="match status" value="1"/>
</dbReference>
<gene>
    <name evidence="2" type="primary">citF</name>
    <name evidence="2" type="ORF">orf24</name>
</gene>
<dbReference type="InterPro" id="IPR006472">
    <property type="entry name" value="Citrate_lyase_asu"/>
</dbReference>
<accession>Q0P6P7</accession>
<protein>
    <recommendedName>
        <fullName evidence="1">Citrate lyase alpha chain</fullName>
        <shortName evidence="1">Citrase alpha chain</shortName>
        <ecNumber evidence="1">2.8.3.10</ecNumber>
        <ecNumber evidence="1">4.1.3.6</ecNumber>
    </recommendedName>
    <alternativeName>
        <fullName evidence="1">Citrate (pro-3S)-lyase alpha chain</fullName>
    </alternativeName>
    <alternativeName>
        <fullName evidence="1">Citrate CoA-transferase subunit</fullName>
    </alternativeName>
</protein>
<evidence type="ECO:0000256" key="1">
    <source>
        <dbReference type="PIRNR" id="PIRNR009451"/>
    </source>
</evidence>
<dbReference type="InterPro" id="IPR037171">
    <property type="entry name" value="NagB/RpiA_transferase-like"/>
</dbReference>
<dbReference type="GO" id="GO:0008814">
    <property type="term" value="F:citrate CoA-transferase activity"/>
    <property type="evidence" value="ECO:0007669"/>
    <property type="project" value="UniProtKB-UniRule"/>
</dbReference>
<dbReference type="GO" id="GO:0006084">
    <property type="term" value="P:acetyl-CoA metabolic process"/>
    <property type="evidence" value="ECO:0007669"/>
    <property type="project" value="UniProtKB-UniRule"/>
</dbReference>
<dbReference type="GO" id="GO:0009346">
    <property type="term" value="C:ATP-independent citrate lyase complex"/>
    <property type="evidence" value="ECO:0007669"/>
    <property type="project" value="UniProtKB-UniRule"/>
</dbReference>
<dbReference type="EC" id="4.1.3.6" evidence="1"/>
<organism evidence="2">
    <name type="scientific">Cronobacter sakazakii</name>
    <name type="common">Enterobacter sakazakii</name>
    <dbReference type="NCBI Taxonomy" id="28141"/>
    <lineage>
        <taxon>Bacteria</taxon>
        <taxon>Pseudomonadati</taxon>
        <taxon>Pseudomonadota</taxon>
        <taxon>Gammaproteobacteria</taxon>
        <taxon>Enterobacterales</taxon>
        <taxon>Enterobacteriaceae</taxon>
        <taxon>Cronobacter</taxon>
    </lineage>
</organism>
<keyword evidence="1" id="KW-0808">Transferase</keyword>
<dbReference type="PANTHER" id="PTHR40596">
    <property type="entry name" value="CITRATE LYASE ALPHA CHAIN"/>
    <property type="match status" value="1"/>
</dbReference>